<comment type="caution">
    <text evidence="4">The sequence shown here is derived from an EMBL/GenBank/DDBJ whole genome shotgun (WGS) entry which is preliminary data.</text>
</comment>
<reference evidence="4 5" key="1">
    <citation type="submission" date="2024-09" db="EMBL/GenBank/DDBJ databases">
        <authorList>
            <person name="Sun Q."/>
            <person name="Mori K."/>
        </authorList>
    </citation>
    <scope>NUCLEOTIDE SEQUENCE [LARGE SCALE GENOMIC DNA]</scope>
    <source>
        <strain evidence="4 5">CCM 7228</strain>
    </source>
</reference>
<dbReference type="Pfam" id="PF05958">
    <property type="entry name" value="tRNA_U5-meth_tr"/>
    <property type="match status" value="1"/>
</dbReference>
<proteinExistence type="predicted"/>
<dbReference type="Proteomes" id="UP001589854">
    <property type="component" value="Unassembled WGS sequence"/>
</dbReference>
<keyword evidence="2" id="KW-0808">Transferase</keyword>
<dbReference type="RefSeq" id="WP_378936231.1">
    <property type="nucleotide sequence ID" value="NZ_JBHLVO010000017.1"/>
</dbReference>
<evidence type="ECO:0000256" key="1">
    <source>
        <dbReference type="ARBA" id="ARBA00022603"/>
    </source>
</evidence>
<sequence>MNTILQVEQKKVVFRSYKPSTLAKDFKVMSYIFKVEYIQQVDMFTQTMHVECCVLLEKS</sequence>
<accession>A0ABV6GHM4</accession>
<organism evidence="4 5">
    <name type="scientific">Metabacillus herbersteinensis</name>
    <dbReference type="NCBI Taxonomy" id="283816"/>
    <lineage>
        <taxon>Bacteria</taxon>
        <taxon>Bacillati</taxon>
        <taxon>Bacillota</taxon>
        <taxon>Bacilli</taxon>
        <taxon>Bacillales</taxon>
        <taxon>Bacillaceae</taxon>
        <taxon>Metabacillus</taxon>
    </lineage>
</organism>
<dbReference type="Gene3D" id="3.40.50.150">
    <property type="entry name" value="Vaccinia Virus protein VP39"/>
    <property type="match status" value="1"/>
</dbReference>
<dbReference type="InterPro" id="IPR029063">
    <property type="entry name" value="SAM-dependent_MTases_sf"/>
</dbReference>
<keyword evidence="3" id="KW-0949">S-adenosyl-L-methionine</keyword>
<evidence type="ECO:0000256" key="3">
    <source>
        <dbReference type="ARBA" id="ARBA00022691"/>
    </source>
</evidence>
<evidence type="ECO:0000313" key="5">
    <source>
        <dbReference type="Proteomes" id="UP001589854"/>
    </source>
</evidence>
<keyword evidence="5" id="KW-1185">Reference proteome</keyword>
<dbReference type="InterPro" id="IPR010280">
    <property type="entry name" value="U5_MeTrfase_fam"/>
</dbReference>
<gene>
    <name evidence="4" type="ORF">ACFFIX_17340</name>
</gene>
<name>A0ABV6GHM4_9BACI</name>
<evidence type="ECO:0000313" key="4">
    <source>
        <dbReference type="EMBL" id="MFC0273181.1"/>
    </source>
</evidence>
<evidence type="ECO:0000256" key="2">
    <source>
        <dbReference type="ARBA" id="ARBA00022679"/>
    </source>
</evidence>
<dbReference type="EMBL" id="JBHLVO010000017">
    <property type="protein sequence ID" value="MFC0273181.1"/>
    <property type="molecule type" value="Genomic_DNA"/>
</dbReference>
<keyword evidence="1" id="KW-0489">Methyltransferase</keyword>
<protein>
    <submittedName>
        <fullName evidence="4">Uncharacterized protein</fullName>
    </submittedName>
</protein>